<keyword evidence="3" id="KW-0548">Nucleotidyltransferase</keyword>
<dbReference type="GO" id="GO:0003964">
    <property type="term" value="F:RNA-directed DNA polymerase activity"/>
    <property type="evidence" value="ECO:0007669"/>
    <property type="project" value="UniProtKB-KW"/>
</dbReference>
<dbReference type="EC" id="2.7.7.49" evidence="3"/>
<dbReference type="PANTHER" id="PTHR34047">
    <property type="entry name" value="NUCLEAR INTRON MATURASE 1, MITOCHONDRIAL-RELATED"/>
    <property type="match status" value="1"/>
</dbReference>
<dbReference type="PROSITE" id="PS50878">
    <property type="entry name" value="RT_POL"/>
    <property type="match status" value="1"/>
</dbReference>
<dbReference type="InterPro" id="IPR000477">
    <property type="entry name" value="RT_dom"/>
</dbReference>
<evidence type="ECO:0000259" key="2">
    <source>
        <dbReference type="PROSITE" id="PS50878"/>
    </source>
</evidence>
<keyword evidence="3" id="KW-0695">RNA-directed DNA polymerase</keyword>
<sequence>MTKLFIQNSNLKYHHQLAAELLQCVKTSGSSQQKSANALKFPKLCHELSTEILTNTYQPYSYHHFAITEPKLREIYAPAFRDRIAQMWIALQLAPIMENQFIDDTYANRKGKGTLAAIAKVQKLMRQPRHTWGLQLDIYSYFNSINKRELLTQLHNLIYNSKLSPLRQYCLANLIEKIIEQDATKLQNERTGNQYLLNQIPLHKKLQFNNTEQVGLPIGSVTSQLFGNFYLNNLDHEIKHTLKAKGYVRYMDDLFILSNSPEKLQEWKEHIEWYLTSRLQLKLHPTKVHLSPIEEGFDYLGFRVFPHYKHVRKTTISSLKERLRYFNAILDTGAISVFLRSRPSRGRWSKHAIHYAPLYTQLKAMQSTINSYYGLLSQANHCQLRKQIYHKNFGELKRYLLPNNCYYNHFTIKKGLHFNKMAPDTLCWPETQDA</sequence>
<dbReference type="PANTHER" id="PTHR34047:SF8">
    <property type="entry name" value="PROTEIN YKFC"/>
    <property type="match status" value="1"/>
</dbReference>
<keyword evidence="3" id="KW-0808">Transferase</keyword>
<dbReference type="InterPro" id="IPR051083">
    <property type="entry name" value="GrpII_Intron_Splice-Mob/Def"/>
</dbReference>
<dbReference type="CDD" id="cd01646">
    <property type="entry name" value="RT_Bac_retron_I"/>
    <property type="match status" value="1"/>
</dbReference>
<evidence type="ECO:0000313" key="3">
    <source>
        <dbReference type="EMBL" id="AKN37116.1"/>
    </source>
</evidence>
<name>A0A0H3ZUA5_9VIBR</name>
<reference evidence="3" key="1">
    <citation type="journal article" date="2015" name="MBio">
        <title>Eco-Evolutionary Dynamics of Episomes among Ecologically Cohesive Bacterial Populations.</title>
        <authorList>
            <person name="Xue H."/>
            <person name="Cordero O.X."/>
            <person name="Camas F.M."/>
            <person name="Trimble W."/>
            <person name="Meyer F."/>
            <person name="Guglielmini J."/>
            <person name="Rocha E.P."/>
            <person name="Polz M.F."/>
        </authorList>
    </citation>
    <scope>NUCLEOTIDE SEQUENCE</scope>
    <source>
        <strain evidence="3">FF_61</strain>
    </source>
</reference>
<dbReference type="SUPFAM" id="SSF56672">
    <property type="entry name" value="DNA/RNA polymerases"/>
    <property type="match status" value="1"/>
</dbReference>
<comment type="similarity">
    <text evidence="1">Belongs to the bacterial reverse transcriptase family.</text>
</comment>
<proteinExistence type="inferred from homology"/>
<dbReference type="Pfam" id="PF00078">
    <property type="entry name" value="RVT_1"/>
    <property type="match status" value="1"/>
</dbReference>
<dbReference type="EMBL" id="KP795522">
    <property type="protein sequence ID" value="AKN37116.1"/>
    <property type="molecule type" value="Genomic_DNA"/>
</dbReference>
<accession>A0A0H3ZUA5</accession>
<evidence type="ECO:0000256" key="1">
    <source>
        <dbReference type="ARBA" id="ARBA00034120"/>
    </source>
</evidence>
<feature type="domain" description="Reverse transcriptase" evidence="2">
    <location>
        <begin position="1"/>
        <end position="304"/>
    </location>
</feature>
<dbReference type="AlphaFoldDB" id="A0A0H3ZUA5"/>
<protein>
    <submittedName>
        <fullName evidence="3">Retron-type RNA-directed DNA polymerase</fullName>
        <ecNumber evidence="3">2.7.7.49</ecNumber>
    </submittedName>
</protein>
<organism evidence="3">
    <name type="scientific">Vibrio cyclitrophicus</name>
    <dbReference type="NCBI Taxonomy" id="47951"/>
    <lineage>
        <taxon>Bacteria</taxon>
        <taxon>Pseudomonadati</taxon>
        <taxon>Pseudomonadota</taxon>
        <taxon>Gammaproteobacteria</taxon>
        <taxon>Vibrionales</taxon>
        <taxon>Vibrionaceae</taxon>
        <taxon>Vibrio</taxon>
    </lineage>
</organism>
<dbReference type="InterPro" id="IPR043502">
    <property type="entry name" value="DNA/RNA_pol_sf"/>
</dbReference>